<dbReference type="Gene3D" id="2.60.450.10">
    <property type="entry name" value="Lipopolysaccharide (LPS) transport protein A like domain"/>
    <property type="match status" value="2"/>
</dbReference>
<accession>A0A4Q7N5Q5</accession>
<sequence>MTLFPIKATKHMKQYSALLVLTLLFCFKGLAQSTDTTGKMVEWLNSEKFRFEKKDSVTELNIWVGNVIVKQNNTTFYCDSAIFNKRTRTLEAFGNVHINDADSVHTYSQYLLYYIDTRIANLKKKVKLTDGKITLHTEELRYDANEKIGDYYNGGRVENGKTVLTSKEGTYYGEMKDVYFKKDVVLKDPGSTLRSDSLLYNTETEIATFITKTTITDTTDKNIVTREGTYDVKNRKAYFSGRPIITDARARTRIVANQIDRNDETGISTLTGNAVYIDSAQGVSVLANYIRANGKEGTFFATRQPLMILKQESDSIYIAADTLFSGRLSKLQHDLDSIAAVNARRDSLLKLEAARKKAVRDSTALTQINVRKDTEKDSVLVPAPNLMDSAVAAVTDSATKRIPLKDTSANQDTHVQRLRAMADSTLAAATADTGVKAPPDTALAAQATKPPPSVTAPTKEVAVTKPPTKKPANPVVINDTTNANDSTDRYFQAYHNVRIFSDSLQAVSDSLFYSGKDSIFRLFTDPIVWSGDNQLTGDTIFLYTKNKKADKLFVWENALAVNKTGIDMYNQLKGNRLTGMFIDGTLDYMRAKGNAESVYWVKDEDSALVGVNNVNGDIIDLRFLNKELDKVVVISEPKGVMLPVSQASEQEKFLRNFKWREARRPKTKFELFGN</sequence>
<feature type="chain" id="PRO_5020885044" evidence="3">
    <location>
        <begin position="32"/>
        <end position="674"/>
    </location>
</feature>
<feature type="domain" description="Organic solvent tolerance-like N-terminal" evidence="4">
    <location>
        <begin position="44"/>
        <end position="196"/>
    </location>
</feature>
<evidence type="ECO:0000256" key="2">
    <source>
        <dbReference type="SAM" id="MobiDB-lite"/>
    </source>
</evidence>
<organism evidence="5 6">
    <name type="scientific">Pseudobacter ginsenosidimutans</name>
    <dbReference type="NCBI Taxonomy" id="661488"/>
    <lineage>
        <taxon>Bacteria</taxon>
        <taxon>Pseudomonadati</taxon>
        <taxon>Bacteroidota</taxon>
        <taxon>Chitinophagia</taxon>
        <taxon>Chitinophagales</taxon>
        <taxon>Chitinophagaceae</taxon>
        <taxon>Pseudobacter</taxon>
    </lineage>
</organism>
<dbReference type="PANTHER" id="PTHR36504">
    <property type="entry name" value="LIPOPOLYSACCHARIDE EXPORT SYSTEM PROTEIN LPTA"/>
    <property type="match status" value="1"/>
</dbReference>
<evidence type="ECO:0000259" key="4">
    <source>
        <dbReference type="Pfam" id="PF13100"/>
    </source>
</evidence>
<dbReference type="GO" id="GO:0017089">
    <property type="term" value="F:glycolipid transfer activity"/>
    <property type="evidence" value="ECO:0007669"/>
    <property type="project" value="TreeGrafter"/>
</dbReference>
<dbReference type="GO" id="GO:0015920">
    <property type="term" value="P:lipopolysaccharide transport"/>
    <property type="evidence" value="ECO:0007669"/>
    <property type="project" value="TreeGrafter"/>
</dbReference>
<dbReference type="EMBL" id="SGXA01000001">
    <property type="protein sequence ID" value="RZS76340.1"/>
    <property type="molecule type" value="Genomic_DNA"/>
</dbReference>
<dbReference type="Pfam" id="PF13100">
    <property type="entry name" value="OstA_2"/>
    <property type="match status" value="1"/>
</dbReference>
<dbReference type="Proteomes" id="UP000293874">
    <property type="component" value="Unassembled WGS sequence"/>
</dbReference>
<proteinExistence type="predicted"/>
<dbReference type="InterPro" id="IPR052037">
    <property type="entry name" value="LPS_export_LptA"/>
</dbReference>
<gene>
    <name evidence="5" type="ORF">EV199_2223</name>
</gene>
<comment type="caution">
    <text evidence="5">The sequence shown here is derived from an EMBL/GenBank/DDBJ whole genome shotgun (WGS) entry which is preliminary data.</text>
</comment>
<evidence type="ECO:0000256" key="3">
    <source>
        <dbReference type="SAM" id="SignalP"/>
    </source>
</evidence>
<name>A0A4Q7N5Q5_9BACT</name>
<protein>
    <submittedName>
        <fullName evidence="5">OstA-like protein</fullName>
    </submittedName>
</protein>
<keyword evidence="6" id="KW-1185">Reference proteome</keyword>
<dbReference type="InterPro" id="IPR005653">
    <property type="entry name" value="OstA-like_N"/>
</dbReference>
<feature type="region of interest" description="Disordered" evidence="2">
    <location>
        <begin position="444"/>
        <end position="481"/>
    </location>
</feature>
<reference evidence="5 6" key="1">
    <citation type="submission" date="2019-02" db="EMBL/GenBank/DDBJ databases">
        <title>Genomic Encyclopedia of Type Strains, Phase IV (KMG-IV): sequencing the most valuable type-strain genomes for metagenomic binning, comparative biology and taxonomic classification.</title>
        <authorList>
            <person name="Goeker M."/>
        </authorList>
    </citation>
    <scope>NUCLEOTIDE SEQUENCE [LARGE SCALE GENOMIC DNA]</scope>
    <source>
        <strain evidence="5 6">DSM 18116</strain>
    </source>
</reference>
<dbReference type="PANTHER" id="PTHR36504:SF1">
    <property type="entry name" value="LIPOPOLYSACCHARIDE EXPORT SYSTEM PROTEIN LPTA"/>
    <property type="match status" value="1"/>
</dbReference>
<dbReference type="GO" id="GO:0030288">
    <property type="term" value="C:outer membrane-bounded periplasmic space"/>
    <property type="evidence" value="ECO:0007669"/>
    <property type="project" value="TreeGrafter"/>
</dbReference>
<keyword evidence="1 3" id="KW-0732">Signal</keyword>
<evidence type="ECO:0000313" key="6">
    <source>
        <dbReference type="Proteomes" id="UP000293874"/>
    </source>
</evidence>
<dbReference type="GO" id="GO:0009279">
    <property type="term" value="C:cell outer membrane"/>
    <property type="evidence" value="ECO:0007669"/>
    <property type="project" value="TreeGrafter"/>
</dbReference>
<feature type="signal peptide" evidence="3">
    <location>
        <begin position="1"/>
        <end position="31"/>
    </location>
</feature>
<dbReference type="AlphaFoldDB" id="A0A4Q7N5Q5"/>
<evidence type="ECO:0000313" key="5">
    <source>
        <dbReference type="EMBL" id="RZS76340.1"/>
    </source>
</evidence>
<evidence type="ECO:0000256" key="1">
    <source>
        <dbReference type="ARBA" id="ARBA00022729"/>
    </source>
</evidence>